<protein>
    <submittedName>
        <fullName evidence="1">Uncharacterized protein</fullName>
    </submittedName>
</protein>
<reference evidence="1 2" key="1">
    <citation type="journal article" date="2022" name="DNA Res.">
        <title>Chromosomal-level genome assembly of the orchid tree Bauhinia variegata (Leguminosae; Cercidoideae) supports the allotetraploid origin hypothesis of Bauhinia.</title>
        <authorList>
            <person name="Zhong Y."/>
            <person name="Chen Y."/>
            <person name="Zheng D."/>
            <person name="Pang J."/>
            <person name="Liu Y."/>
            <person name="Luo S."/>
            <person name="Meng S."/>
            <person name="Qian L."/>
            <person name="Wei D."/>
            <person name="Dai S."/>
            <person name="Zhou R."/>
        </authorList>
    </citation>
    <scope>NUCLEOTIDE SEQUENCE [LARGE SCALE GENOMIC DNA]</scope>
    <source>
        <strain evidence="1">BV-YZ2020</strain>
    </source>
</reference>
<proteinExistence type="predicted"/>
<dbReference type="Proteomes" id="UP000828941">
    <property type="component" value="Chromosome 12"/>
</dbReference>
<accession>A0ACB9L5L7</accession>
<evidence type="ECO:0000313" key="1">
    <source>
        <dbReference type="EMBL" id="KAI4305044.1"/>
    </source>
</evidence>
<gene>
    <name evidence="1" type="ORF">L6164_028434</name>
</gene>
<name>A0ACB9L5L7_BAUVA</name>
<organism evidence="1 2">
    <name type="scientific">Bauhinia variegata</name>
    <name type="common">Purple orchid tree</name>
    <name type="synonym">Phanera variegata</name>
    <dbReference type="NCBI Taxonomy" id="167791"/>
    <lineage>
        <taxon>Eukaryota</taxon>
        <taxon>Viridiplantae</taxon>
        <taxon>Streptophyta</taxon>
        <taxon>Embryophyta</taxon>
        <taxon>Tracheophyta</taxon>
        <taxon>Spermatophyta</taxon>
        <taxon>Magnoliopsida</taxon>
        <taxon>eudicotyledons</taxon>
        <taxon>Gunneridae</taxon>
        <taxon>Pentapetalae</taxon>
        <taxon>rosids</taxon>
        <taxon>fabids</taxon>
        <taxon>Fabales</taxon>
        <taxon>Fabaceae</taxon>
        <taxon>Cercidoideae</taxon>
        <taxon>Cercideae</taxon>
        <taxon>Bauhiniinae</taxon>
        <taxon>Bauhinia</taxon>
    </lineage>
</organism>
<dbReference type="EMBL" id="CM039437">
    <property type="protein sequence ID" value="KAI4305044.1"/>
    <property type="molecule type" value="Genomic_DNA"/>
</dbReference>
<evidence type="ECO:0000313" key="2">
    <source>
        <dbReference type="Proteomes" id="UP000828941"/>
    </source>
</evidence>
<comment type="caution">
    <text evidence="1">The sequence shown here is derived from an EMBL/GenBank/DDBJ whole genome shotgun (WGS) entry which is preliminary data.</text>
</comment>
<sequence>MQFLSDQSKTSQDQPQQPEHVQHFANMAGIPKIFHCSPIACNLSASLPNKDLKSYWVIDTRATDHFIYTPHLFAKCKSVTNSYVQLPNGTKAQITHISQVILVEHVVLHYVLLVPSFSYNLLSASKFTKSGEIALVVLRHLFFSPRSLQLEDDWYN</sequence>
<keyword evidence="2" id="KW-1185">Reference proteome</keyword>